<dbReference type="SMART" id="SM00052">
    <property type="entry name" value="EAL"/>
    <property type="match status" value="1"/>
</dbReference>
<dbReference type="PANTHER" id="PTHR33121">
    <property type="entry name" value="CYCLIC DI-GMP PHOSPHODIESTERASE PDEF"/>
    <property type="match status" value="1"/>
</dbReference>
<dbReference type="GO" id="GO:0071111">
    <property type="term" value="F:cyclic-guanylate-specific phosphodiesterase activity"/>
    <property type="evidence" value="ECO:0007669"/>
    <property type="project" value="InterPro"/>
</dbReference>
<evidence type="ECO:0000259" key="1">
    <source>
        <dbReference type="PROSITE" id="PS50883"/>
    </source>
</evidence>
<sequence>MTVYNVSVLSFAFVVDNDGRYPPEHTARSIATHFTDPVMVQDIPIQTAAGVGLVALDAGFTAPAEALRAALTAAQDSRSSHHPFAYYNPGSDAAQRRAFQLLTDLPEALEADDQFTLHFQPRVSFADRLSHSVEALIRWQHPRLGWISPAEFIPLVETTALIRPLTALVLETAIRRLSRWQDAGRDLGISVNVSPRNLAEPEFLGRLRGWLDRYGVDPRRLELEFTEGAVSPDNARTLETLRQVRTLGMTVAIDDFGSGYSNMAYLTRIPADVVKIDKSFVLDLDRGEQARFLVTEITNLAHGLDFDVVAEGIETANAYTFLDGIGCDQGQGFHLARPMPDDQLDAWLVR</sequence>
<dbReference type="InterPro" id="IPR035919">
    <property type="entry name" value="EAL_sf"/>
</dbReference>
<organism evidence="2">
    <name type="scientific">uncultured organism</name>
    <dbReference type="NCBI Taxonomy" id="155900"/>
    <lineage>
        <taxon>unclassified sequences</taxon>
        <taxon>environmental samples</taxon>
    </lineage>
</organism>
<accession>A0A5B8RK74</accession>
<protein>
    <submittedName>
        <fullName evidence="2">Putative signaling protein</fullName>
    </submittedName>
</protein>
<dbReference type="Gene3D" id="3.30.70.270">
    <property type="match status" value="1"/>
</dbReference>
<dbReference type="Gene3D" id="3.20.20.450">
    <property type="entry name" value="EAL domain"/>
    <property type="match status" value="1"/>
</dbReference>
<dbReference type="PROSITE" id="PS50883">
    <property type="entry name" value="EAL"/>
    <property type="match status" value="1"/>
</dbReference>
<dbReference type="PANTHER" id="PTHR33121:SF19">
    <property type="entry name" value="CYCLIC DI-GMP PHOSPHODIESTERASE PA2567"/>
    <property type="match status" value="1"/>
</dbReference>
<dbReference type="InterPro" id="IPR001633">
    <property type="entry name" value="EAL_dom"/>
</dbReference>
<dbReference type="EMBL" id="MN079280">
    <property type="protein sequence ID" value="QEA07555.1"/>
    <property type="molecule type" value="Genomic_DNA"/>
</dbReference>
<dbReference type="SUPFAM" id="SSF141868">
    <property type="entry name" value="EAL domain-like"/>
    <property type="match status" value="1"/>
</dbReference>
<evidence type="ECO:0000313" key="2">
    <source>
        <dbReference type="EMBL" id="QEA07555.1"/>
    </source>
</evidence>
<dbReference type="Pfam" id="PF00563">
    <property type="entry name" value="EAL"/>
    <property type="match status" value="1"/>
</dbReference>
<feature type="domain" description="EAL" evidence="1">
    <location>
        <begin position="98"/>
        <end position="350"/>
    </location>
</feature>
<name>A0A5B8RK74_9ZZZZ</name>
<dbReference type="InterPro" id="IPR050706">
    <property type="entry name" value="Cyclic-di-GMP_PDE-like"/>
</dbReference>
<proteinExistence type="predicted"/>
<dbReference type="InterPro" id="IPR043128">
    <property type="entry name" value="Rev_trsase/Diguanyl_cyclase"/>
</dbReference>
<dbReference type="AlphaFoldDB" id="A0A5B8RK74"/>
<dbReference type="CDD" id="cd01948">
    <property type="entry name" value="EAL"/>
    <property type="match status" value="1"/>
</dbReference>
<reference evidence="2" key="1">
    <citation type="submission" date="2019-06" db="EMBL/GenBank/DDBJ databases">
        <authorList>
            <person name="Murdoch R.W."/>
            <person name="Fathepure B."/>
        </authorList>
    </citation>
    <scope>NUCLEOTIDE SEQUENCE</scope>
</reference>
<gene>
    <name evidence="2" type="ORF">KBTEX_03913</name>
</gene>